<feature type="compositionally biased region" description="Low complexity" evidence="1">
    <location>
        <begin position="423"/>
        <end position="440"/>
    </location>
</feature>
<evidence type="ECO:0000313" key="4">
    <source>
        <dbReference type="Proteomes" id="UP000190074"/>
    </source>
</evidence>
<dbReference type="Gene3D" id="3.40.50.300">
    <property type="entry name" value="P-loop containing nucleotide triphosphate hydrolases"/>
    <property type="match status" value="1"/>
</dbReference>
<dbReference type="AlphaFoldDB" id="A0A1U5GDN9"/>
<feature type="region of interest" description="Disordered" evidence="1">
    <location>
        <begin position="420"/>
        <end position="463"/>
    </location>
</feature>
<dbReference type="RefSeq" id="WP_005137343.1">
    <property type="nucleotide sequence ID" value="NZ_CP021122.1"/>
</dbReference>
<evidence type="ECO:0000259" key="2">
    <source>
        <dbReference type="Pfam" id="PF07693"/>
    </source>
</evidence>
<evidence type="ECO:0000313" key="3">
    <source>
        <dbReference type="EMBL" id="SKM98744.1"/>
    </source>
</evidence>
<dbReference type="InterPro" id="IPR027417">
    <property type="entry name" value="P-loop_NTPase"/>
</dbReference>
<accession>A0A1U5GDN9</accession>
<evidence type="ECO:0000256" key="1">
    <source>
        <dbReference type="SAM" id="MobiDB-lite"/>
    </source>
</evidence>
<dbReference type="Pfam" id="PF07693">
    <property type="entry name" value="KAP_NTPase"/>
    <property type="match status" value="1"/>
</dbReference>
<proteinExistence type="predicted"/>
<sequence length="636" mass="69577">MSGIKPVRLWSDEPSPVDLLAFAAVAETAVEAVLDDTLDPIALGVSGPWGSGKSTVLRLIEGDLTWRSTSQDNEQILVVQSDPWRYDPSVGAKATLIGEVLTALQEELKRKGGASEKAQNLLKKLAKRVNWAKALKVAARSSITLQLPTLDDLSGLINEASVDDGDEAGSKTLDEFRTEFDELLKDDALSHIKRVVVLVDDLDRCLPETVVETLEAMRLFLSVPKMSFVIAADEDRVADALRDRYPRSERSDPEEEPARLYLHKIVQTTLKLPALSRFDTEAYLLLLQLQNRPKPELGADAFTDILTGCTDLRTKAGSLDDLKVPTGLDITGERQFAARLTPMLYEKLRGSPRRIKRFLNDLNVRESIARRRGIELDIAVVAKLMMLELLLPEEFNKVLDWLARGQLRDQLTELERLAGRVGSETSAEEQAAAAETNNNEKTPKAPKKASASKAPQEASKEETEKFSDNFVRWAKLPPPLANIDLGPYLHLAASFGSTPLIDVGLPERLRDIAANLLSSSRIEQKAVTDDDLRALGGTDASILVDHLGRIARDRPTEMSRAVGGILRITNIVPAAVNNAEKALKALPVADIRPPVILLFSGKPATQFAAVLSDWSSRTSDQPVKNAIAGLAKLGAS</sequence>
<feature type="compositionally biased region" description="Low complexity" evidence="1">
    <location>
        <begin position="448"/>
        <end position="457"/>
    </location>
</feature>
<gene>
    <name evidence="3" type="ORF">SAMEA2259716_05676</name>
</gene>
<dbReference type="InterPro" id="IPR011646">
    <property type="entry name" value="KAP_P-loop"/>
</dbReference>
<dbReference type="SUPFAM" id="SSF52540">
    <property type="entry name" value="P-loop containing nucleoside triphosphate hydrolases"/>
    <property type="match status" value="1"/>
</dbReference>
<dbReference type="InterPro" id="IPR052754">
    <property type="entry name" value="NTPase_KAP_P-loop"/>
</dbReference>
<name>A0A1U5GDN9_9MYCO</name>
<organism evidence="3 4">
    <name type="scientific">Mycobacteroides abscessus subsp. massiliense</name>
    <dbReference type="NCBI Taxonomy" id="1962118"/>
    <lineage>
        <taxon>Bacteria</taxon>
        <taxon>Bacillati</taxon>
        <taxon>Actinomycetota</taxon>
        <taxon>Actinomycetes</taxon>
        <taxon>Mycobacteriales</taxon>
        <taxon>Mycobacteriaceae</taxon>
        <taxon>Mycobacteroides</taxon>
        <taxon>Mycobacteroides abscessus</taxon>
    </lineage>
</organism>
<feature type="domain" description="KAP NTPase" evidence="2">
    <location>
        <begin position="26"/>
        <end position="368"/>
    </location>
</feature>
<dbReference type="PANTHER" id="PTHR22674">
    <property type="entry name" value="NTPASE, KAP FAMILY P-LOOP DOMAIN-CONTAINING 1"/>
    <property type="match status" value="1"/>
</dbReference>
<reference evidence="3 4" key="1">
    <citation type="submission" date="2016-11" db="EMBL/GenBank/DDBJ databases">
        <authorList>
            <consortium name="Pathogen Informatics"/>
        </authorList>
    </citation>
    <scope>NUCLEOTIDE SEQUENCE [LARGE SCALE GENOMIC DNA]</scope>
    <source>
        <strain evidence="3 4">911</strain>
    </source>
</reference>
<dbReference type="PANTHER" id="PTHR22674:SF6">
    <property type="entry name" value="NTPASE KAP FAMILY P-LOOP DOMAIN-CONTAINING PROTEIN 1"/>
    <property type="match status" value="1"/>
</dbReference>
<protein>
    <submittedName>
        <fullName evidence="3">p-loop ATPase</fullName>
    </submittedName>
</protein>
<dbReference type="EMBL" id="FVGW01000021">
    <property type="protein sequence ID" value="SKM98744.1"/>
    <property type="molecule type" value="Genomic_DNA"/>
</dbReference>
<dbReference type="Proteomes" id="UP000190074">
    <property type="component" value="Unassembled WGS sequence"/>
</dbReference>